<organism evidence="1 2">
    <name type="scientific">Mya arenaria</name>
    <name type="common">Soft-shell clam</name>
    <dbReference type="NCBI Taxonomy" id="6604"/>
    <lineage>
        <taxon>Eukaryota</taxon>
        <taxon>Metazoa</taxon>
        <taxon>Spiralia</taxon>
        <taxon>Lophotrochozoa</taxon>
        <taxon>Mollusca</taxon>
        <taxon>Bivalvia</taxon>
        <taxon>Autobranchia</taxon>
        <taxon>Heteroconchia</taxon>
        <taxon>Euheterodonta</taxon>
        <taxon>Imparidentia</taxon>
        <taxon>Neoheterodontei</taxon>
        <taxon>Myida</taxon>
        <taxon>Myoidea</taxon>
        <taxon>Myidae</taxon>
        <taxon>Mya</taxon>
    </lineage>
</organism>
<feature type="non-terminal residue" evidence="1">
    <location>
        <position position="1"/>
    </location>
</feature>
<feature type="non-terminal residue" evidence="1">
    <location>
        <position position="148"/>
    </location>
</feature>
<sequence>EEACPVTIDKGFLIIKITSKEEKDLIFVQVNGIAVAYCRLPYSAAMLYPWESTTQYNIVIIQREWCLFGINSFNGNKLTISILSEFSTLSEVYIKGKAYRCNDTTKQSFVLQEKLEGLSPTGDPYQTFGGKKKGFTLSGIVVTTLSYS</sequence>
<evidence type="ECO:0000313" key="2">
    <source>
        <dbReference type="Proteomes" id="UP001164746"/>
    </source>
</evidence>
<reference evidence="1" key="1">
    <citation type="submission" date="2022-11" db="EMBL/GenBank/DDBJ databases">
        <title>Centuries of genome instability and evolution in soft-shell clam transmissible cancer (bioRxiv).</title>
        <authorList>
            <person name="Hart S.F.M."/>
            <person name="Yonemitsu M.A."/>
            <person name="Giersch R.M."/>
            <person name="Beal B.F."/>
            <person name="Arriagada G."/>
            <person name="Davis B.W."/>
            <person name="Ostrander E.A."/>
            <person name="Goff S.P."/>
            <person name="Metzger M.J."/>
        </authorList>
    </citation>
    <scope>NUCLEOTIDE SEQUENCE</scope>
    <source>
        <strain evidence="1">MELC-2E11</strain>
        <tissue evidence="1">Siphon/mantle</tissue>
    </source>
</reference>
<evidence type="ECO:0000313" key="1">
    <source>
        <dbReference type="EMBL" id="WAR29149.1"/>
    </source>
</evidence>
<name>A0ABY7G708_MYAAR</name>
<protein>
    <submittedName>
        <fullName evidence="1">Uncharacterized protein</fullName>
    </submittedName>
</protein>
<keyword evidence="2" id="KW-1185">Reference proteome</keyword>
<dbReference type="Proteomes" id="UP001164746">
    <property type="component" value="Chromosome 16"/>
</dbReference>
<gene>
    <name evidence="1" type="ORF">MAR_002717</name>
</gene>
<dbReference type="EMBL" id="CP111027">
    <property type="protein sequence ID" value="WAR29149.1"/>
    <property type="molecule type" value="Genomic_DNA"/>
</dbReference>
<accession>A0ABY7G708</accession>
<proteinExistence type="predicted"/>